<feature type="non-terminal residue" evidence="1">
    <location>
        <position position="62"/>
    </location>
</feature>
<accession>A0ABQ8V2S0</accession>
<reference evidence="1" key="1">
    <citation type="submission" date="2022-08" db="EMBL/GenBank/DDBJ databases">
        <title>A Global Phylogenomic Analysis of the Shiitake Genus Lentinula.</title>
        <authorList>
            <consortium name="DOE Joint Genome Institute"/>
            <person name="Sierra-Patev S."/>
            <person name="Min B."/>
            <person name="Naranjo-Ortiz M."/>
            <person name="Looney B."/>
            <person name="Konkel Z."/>
            <person name="Slot J.C."/>
            <person name="Sakamoto Y."/>
            <person name="Steenwyk J.L."/>
            <person name="Rokas A."/>
            <person name="Carro J."/>
            <person name="Camarero S."/>
            <person name="Ferreira P."/>
            <person name="Molpeceres G."/>
            <person name="Ruiz-Duenas F.J."/>
            <person name="Serrano A."/>
            <person name="Henrissat B."/>
            <person name="Drula E."/>
            <person name="Hughes K.W."/>
            <person name="Mata J.L."/>
            <person name="Ishikawa N.K."/>
            <person name="Vargas-Isla R."/>
            <person name="Ushijima S."/>
            <person name="Smith C.A."/>
            <person name="Ahrendt S."/>
            <person name="Andreopoulos W."/>
            <person name="He G."/>
            <person name="Labutti K."/>
            <person name="Lipzen A."/>
            <person name="Ng V."/>
            <person name="Riley R."/>
            <person name="Sandor L."/>
            <person name="Barry K."/>
            <person name="Martinez A.T."/>
            <person name="Xiao Y."/>
            <person name="Gibbons J.G."/>
            <person name="Terashima K."/>
            <person name="Grigoriev I.V."/>
            <person name="Hibbett D.S."/>
        </authorList>
    </citation>
    <scope>NUCLEOTIDE SEQUENCE</scope>
    <source>
        <strain evidence="1">RHP3577 ss4</strain>
    </source>
</reference>
<keyword evidence="2" id="KW-1185">Reference proteome</keyword>
<evidence type="ECO:0000313" key="1">
    <source>
        <dbReference type="EMBL" id="KAJ4469639.1"/>
    </source>
</evidence>
<gene>
    <name evidence="1" type="ORF">C8R41DRAFT_720928</name>
</gene>
<proteinExistence type="predicted"/>
<dbReference type="EMBL" id="JANVFT010000095">
    <property type="protein sequence ID" value="KAJ4469639.1"/>
    <property type="molecule type" value="Genomic_DNA"/>
</dbReference>
<sequence>VCKEFWLSRHAVWAQCTGKIIYYAFWCLLPPGDHCGEHVIPPLTFWDAMESIGYAMCTPAHH</sequence>
<name>A0ABQ8V2S0_9AGAR</name>
<protein>
    <submittedName>
        <fullName evidence="1">Uncharacterized protein</fullName>
    </submittedName>
</protein>
<organism evidence="1 2">
    <name type="scientific">Lentinula lateritia</name>
    <dbReference type="NCBI Taxonomy" id="40482"/>
    <lineage>
        <taxon>Eukaryota</taxon>
        <taxon>Fungi</taxon>
        <taxon>Dikarya</taxon>
        <taxon>Basidiomycota</taxon>
        <taxon>Agaricomycotina</taxon>
        <taxon>Agaricomycetes</taxon>
        <taxon>Agaricomycetidae</taxon>
        <taxon>Agaricales</taxon>
        <taxon>Marasmiineae</taxon>
        <taxon>Omphalotaceae</taxon>
        <taxon>Lentinula</taxon>
    </lineage>
</organism>
<dbReference type="Proteomes" id="UP001150217">
    <property type="component" value="Unassembled WGS sequence"/>
</dbReference>
<evidence type="ECO:0000313" key="2">
    <source>
        <dbReference type="Proteomes" id="UP001150217"/>
    </source>
</evidence>
<comment type="caution">
    <text evidence="1">The sequence shown here is derived from an EMBL/GenBank/DDBJ whole genome shotgun (WGS) entry which is preliminary data.</text>
</comment>
<feature type="non-terminal residue" evidence="1">
    <location>
        <position position="1"/>
    </location>
</feature>